<accession>A0ABR1WMD1</accession>
<name>A0ABR1WMD1_9PEZI</name>
<evidence type="ECO:0000313" key="2">
    <source>
        <dbReference type="EMBL" id="KAK8084676.1"/>
    </source>
</evidence>
<keyword evidence="3" id="KW-1185">Reference proteome</keyword>
<feature type="compositionally biased region" description="Basic and acidic residues" evidence="1">
    <location>
        <begin position="88"/>
        <end position="100"/>
    </location>
</feature>
<dbReference type="GeneID" id="92043322"/>
<dbReference type="EMBL" id="JAQQWN010000005">
    <property type="protein sequence ID" value="KAK8084676.1"/>
    <property type="molecule type" value="Genomic_DNA"/>
</dbReference>
<dbReference type="RefSeq" id="XP_066669185.1">
    <property type="nucleotide sequence ID" value="XM_066810262.1"/>
</dbReference>
<proteinExistence type="predicted"/>
<dbReference type="Proteomes" id="UP001433268">
    <property type="component" value="Unassembled WGS sequence"/>
</dbReference>
<reference evidence="2 3" key="1">
    <citation type="submission" date="2023-01" db="EMBL/GenBank/DDBJ databases">
        <title>Analysis of 21 Apiospora genomes using comparative genomics revels a genus with tremendous synthesis potential of carbohydrate active enzymes and secondary metabolites.</title>
        <authorList>
            <person name="Sorensen T."/>
        </authorList>
    </citation>
    <scope>NUCLEOTIDE SEQUENCE [LARGE SCALE GENOMIC DNA]</scope>
    <source>
        <strain evidence="2 3">CBS 114990</strain>
    </source>
</reference>
<protein>
    <submittedName>
        <fullName evidence="2">Uncharacterized protein</fullName>
    </submittedName>
</protein>
<organism evidence="2 3">
    <name type="scientific">Apiospora hydei</name>
    <dbReference type="NCBI Taxonomy" id="1337664"/>
    <lineage>
        <taxon>Eukaryota</taxon>
        <taxon>Fungi</taxon>
        <taxon>Dikarya</taxon>
        <taxon>Ascomycota</taxon>
        <taxon>Pezizomycotina</taxon>
        <taxon>Sordariomycetes</taxon>
        <taxon>Xylariomycetidae</taxon>
        <taxon>Amphisphaeriales</taxon>
        <taxon>Apiosporaceae</taxon>
        <taxon>Apiospora</taxon>
    </lineage>
</organism>
<feature type="compositionally biased region" description="Gly residues" evidence="1">
    <location>
        <begin position="78"/>
        <end position="87"/>
    </location>
</feature>
<evidence type="ECO:0000256" key="1">
    <source>
        <dbReference type="SAM" id="MobiDB-lite"/>
    </source>
</evidence>
<evidence type="ECO:0000313" key="3">
    <source>
        <dbReference type="Proteomes" id="UP001433268"/>
    </source>
</evidence>
<gene>
    <name evidence="2" type="ORF">PG997_005947</name>
</gene>
<comment type="caution">
    <text evidence="2">The sequence shown here is derived from an EMBL/GenBank/DDBJ whole genome shotgun (WGS) entry which is preliminary data.</text>
</comment>
<sequence length="131" mass="13351">MPPMWLIPAAAAAGQQPRGPSCQVKPSAERTPRWQLLPEQGCFRKAATGAAGHAVARQLESGAAVLQVAADGPEEAGLGEGVGGGHGGVEDRGVGGCREHAGPAHARAVEVVRGQVLEARRGAGDELELHD</sequence>
<feature type="region of interest" description="Disordered" evidence="1">
    <location>
        <begin position="76"/>
        <end position="100"/>
    </location>
</feature>